<keyword evidence="7" id="KW-1185">Reference proteome</keyword>
<name>A0AA43RGW2_9ACTN</name>
<accession>A0AA43RGW2</accession>
<feature type="domain" description="Alanine racemase N-terminal" evidence="5">
    <location>
        <begin position="25"/>
        <end position="223"/>
    </location>
</feature>
<dbReference type="AlphaFoldDB" id="A0AA43RGW2"/>
<evidence type="ECO:0000313" key="7">
    <source>
        <dbReference type="Proteomes" id="UP001168575"/>
    </source>
</evidence>
<evidence type="ECO:0000259" key="5">
    <source>
        <dbReference type="Pfam" id="PF01168"/>
    </source>
</evidence>
<dbReference type="GO" id="GO:0030170">
    <property type="term" value="F:pyridoxal phosphate binding"/>
    <property type="evidence" value="ECO:0007669"/>
    <property type="project" value="UniProtKB-UniRule"/>
</dbReference>
<dbReference type="InterPro" id="IPR001608">
    <property type="entry name" value="Ala_racemase_N"/>
</dbReference>
<dbReference type="PANTHER" id="PTHR10146">
    <property type="entry name" value="PROLINE SYNTHETASE CO-TRANSCRIBED BACTERIAL HOMOLOG PROTEIN"/>
    <property type="match status" value="1"/>
</dbReference>
<dbReference type="HAMAP" id="MF_02087">
    <property type="entry name" value="PLP_homeostasis"/>
    <property type="match status" value="1"/>
</dbReference>
<dbReference type="InterPro" id="IPR029066">
    <property type="entry name" value="PLP-binding_barrel"/>
</dbReference>
<dbReference type="SUPFAM" id="SSF51419">
    <property type="entry name" value="PLP-binding barrel"/>
    <property type="match status" value="1"/>
</dbReference>
<evidence type="ECO:0000256" key="1">
    <source>
        <dbReference type="ARBA" id="ARBA00022898"/>
    </source>
</evidence>
<comment type="similarity">
    <text evidence="2 4">Belongs to the pyridoxal phosphate-binding protein YggS/PROSC family.</text>
</comment>
<proteinExistence type="inferred from homology"/>
<reference evidence="6" key="1">
    <citation type="submission" date="2023-07" db="EMBL/GenBank/DDBJ databases">
        <title>Between Cages and Wild: Unraveling the Impact of Captivity on Animal Microbiomes and Antimicrobial Resistance.</title>
        <authorList>
            <person name="Schmartz G.P."/>
            <person name="Rehner J."/>
            <person name="Schuff M.J."/>
            <person name="Becker S.L."/>
            <person name="Kravczyk M."/>
            <person name="Gurevich A."/>
            <person name="Francke R."/>
            <person name="Mueller R."/>
            <person name="Keller V."/>
            <person name="Keller A."/>
        </authorList>
    </citation>
    <scope>NUCLEOTIDE SEQUENCE</scope>
    <source>
        <strain evidence="6">S12M_St_49</strain>
    </source>
</reference>
<dbReference type="PIRSF" id="PIRSF004848">
    <property type="entry name" value="YBL036c_PLPDEIII"/>
    <property type="match status" value="1"/>
</dbReference>
<comment type="function">
    <text evidence="2">Pyridoxal 5'-phosphate (PLP)-binding protein, which is involved in PLP homeostasis.</text>
</comment>
<comment type="caution">
    <text evidence="6">The sequence shown here is derived from an EMBL/GenBank/DDBJ whole genome shotgun (WGS) entry which is preliminary data.</text>
</comment>
<keyword evidence="1 2" id="KW-0663">Pyridoxal phosphate</keyword>
<dbReference type="InterPro" id="IPR011078">
    <property type="entry name" value="PyrdxlP_homeostasis"/>
</dbReference>
<sequence>MLTNFAEIKKEKDEKCAELGRKPEDVTLIAVSKTVGLDEVAVAISQGAIDFGENRPEELCRKAQAFPDANWHFIGNIQSRQIKNIVPHAALIHSLSKIDHAKKIDRTAGEIGKVQKVLIEVNVSGEESKSGVSKEELPAFLEEMKELSNVEVCGLMTMAPIEDEAHADLPSADEVFKRAHDLLEATKSHAGENFRELSAGMTNDWPDGIKNGSTFIRVGRAIFDPKLF</sequence>
<evidence type="ECO:0000256" key="3">
    <source>
        <dbReference type="PIRSR" id="PIRSR004848-1"/>
    </source>
</evidence>
<dbReference type="Pfam" id="PF01168">
    <property type="entry name" value="Ala_racemase_N"/>
    <property type="match status" value="1"/>
</dbReference>
<evidence type="ECO:0000256" key="4">
    <source>
        <dbReference type="RuleBase" id="RU004514"/>
    </source>
</evidence>
<evidence type="ECO:0000313" key="6">
    <source>
        <dbReference type="EMBL" id="MDO4841614.1"/>
    </source>
</evidence>
<gene>
    <name evidence="6" type="ORF">Q3982_02940</name>
</gene>
<comment type="cofactor">
    <cofactor evidence="3">
        <name>pyridoxal 5'-phosphate</name>
        <dbReference type="ChEBI" id="CHEBI:597326"/>
    </cofactor>
</comment>
<dbReference type="Proteomes" id="UP001168575">
    <property type="component" value="Unassembled WGS sequence"/>
</dbReference>
<dbReference type="EMBL" id="JAUMVS010000033">
    <property type="protein sequence ID" value="MDO4841614.1"/>
    <property type="molecule type" value="Genomic_DNA"/>
</dbReference>
<dbReference type="CDD" id="cd00635">
    <property type="entry name" value="PLPDE_III_YBL036c_like"/>
    <property type="match status" value="1"/>
</dbReference>
<feature type="modified residue" description="N6-(pyridoxal phosphate)lysine" evidence="2 3">
    <location>
        <position position="33"/>
    </location>
</feature>
<dbReference type="PANTHER" id="PTHR10146:SF14">
    <property type="entry name" value="PYRIDOXAL PHOSPHATE HOMEOSTASIS PROTEIN"/>
    <property type="match status" value="1"/>
</dbReference>
<evidence type="ECO:0000256" key="2">
    <source>
        <dbReference type="HAMAP-Rule" id="MF_02087"/>
    </source>
</evidence>
<protein>
    <recommendedName>
        <fullName evidence="2">Pyridoxal phosphate homeostasis protein</fullName>
        <shortName evidence="2">PLP homeostasis protein</shortName>
    </recommendedName>
</protein>
<dbReference type="NCBIfam" id="TIGR00044">
    <property type="entry name" value="YggS family pyridoxal phosphate-dependent enzyme"/>
    <property type="match status" value="1"/>
</dbReference>
<organism evidence="6 7">
    <name type="scientific">Phoenicibacter congonensis</name>
    <dbReference type="NCBI Taxonomy" id="1944646"/>
    <lineage>
        <taxon>Bacteria</taxon>
        <taxon>Bacillati</taxon>
        <taxon>Actinomycetota</taxon>
        <taxon>Coriobacteriia</taxon>
        <taxon>Eggerthellales</taxon>
        <taxon>Eggerthellaceae</taxon>
        <taxon>Phoenicibacter</taxon>
    </lineage>
</organism>
<dbReference type="Gene3D" id="3.20.20.10">
    <property type="entry name" value="Alanine racemase"/>
    <property type="match status" value="1"/>
</dbReference>